<comment type="pathway">
    <text evidence="1 5">Carbohydrate metabolism; hexose metabolism.</text>
</comment>
<evidence type="ECO:0000256" key="1">
    <source>
        <dbReference type="ARBA" id="ARBA00005028"/>
    </source>
</evidence>
<evidence type="ECO:0000256" key="3">
    <source>
        <dbReference type="ARBA" id="ARBA00023235"/>
    </source>
</evidence>
<dbReference type="InterPro" id="IPR015443">
    <property type="entry name" value="Aldose_1-epimerase"/>
</dbReference>
<dbReference type="EC" id="5.1.3.3" evidence="5"/>
<sequence>MKLYKTSIQILLATAVVAAVSVLAVSAQDITLQNKGGFKVVLTPTGATVQKLLVPSSKGRRRLVNVALGYDNVTGYAMDPHPNFGATVGRVANRIANASFSLDGKNYTLLANDGSSSLHGGAVPWAKAAWRGSASRDELSATFEYTSVDGEAGFPGTVTAKVVYSIPAKGSALAINMSATSDKATPLNIINHAYFNLKGAGNGDILDHVVQLSARYYTPAADEALIPSGVVAPVAGSPYDFTRPKAIRRDLMRANGGAIRGYDTNFVLPPPPGASGKAPEWWAPGTNPQVAHDAPSRPLAWSATVTEPRSGLRLRMLTNAPGMQLYSGNNLDGKQPVPGVVDGKAGGREVYYQRYDGLCLEAQAFPNAINTPAFPSSVLRPGQAFSNRVTYEFGCA</sequence>
<name>A0ABY8U2Y3_TETOB</name>
<reference evidence="6 7" key="1">
    <citation type="submission" date="2023-05" db="EMBL/GenBank/DDBJ databases">
        <title>A 100% complete, gapless, phased diploid assembly of the Scenedesmus obliquus UTEX 3031 genome.</title>
        <authorList>
            <person name="Biondi T.C."/>
            <person name="Hanschen E.R."/>
            <person name="Kwon T."/>
            <person name="Eng W."/>
            <person name="Kruse C.P.S."/>
            <person name="Koehler S.I."/>
            <person name="Kunde Y."/>
            <person name="Gleasner C.D."/>
            <person name="You Mak K.T."/>
            <person name="Polle J."/>
            <person name="Hovde B.T."/>
            <person name="Starkenburg S.R."/>
        </authorList>
    </citation>
    <scope>NUCLEOTIDE SEQUENCE [LARGE SCALE GENOMIC DNA]</scope>
    <source>
        <strain evidence="6 7">DOE0152z</strain>
    </source>
</reference>
<comment type="similarity">
    <text evidence="2 5">Belongs to the aldose epimerase family.</text>
</comment>
<comment type="catalytic activity">
    <reaction evidence="5">
        <text>alpha-D-glucose = beta-D-glucose</text>
        <dbReference type="Rhea" id="RHEA:10264"/>
        <dbReference type="ChEBI" id="CHEBI:15903"/>
        <dbReference type="ChEBI" id="CHEBI:17925"/>
        <dbReference type="EC" id="5.1.3.3"/>
    </reaction>
</comment>
<dbReference type="Proteomes" id="UP001244341">
    <property type="component" value="Chromosome 7b"/>
</dbReference>
<evidence type="ECO:0000313" key="6">
    <source>
        <dbReference type="EMBL" id="WIA15817.1"/>
    </source>
</evidence>
<accession>A0ABY8U2Y3</accession>
<dbReference type="CDD" id="cd09019">
    <property type="entry name" value="galactose_mutarotase_like"/>
    <property type="match status" value="1"/>
</dbReference>
<evidence type="ECO:0000256" key="4">
    <source>
        <dbReference type="ARBA" id="ARBA00023277"/>
    </source>
</evidence>
<keyword evidence="4 5" id="KW-0119">Carbohydrate metabolism</keyword>
<protein>
    <recommendedName>
        <fullName evidence="5">Aldose 1-epimerase</fullName>
        <ecNumber evidence="5">5.1.3.3</ecNumber>
    </recommendedName>
</protein>
<evidence type="ECO:0000256" key="2">
    <source>
        <dbReference type="ARBA" id="ARBA00006206"/>
    </source>
</evidence>
<evidence type="ECO:0000313" key="7">
    <source>
        <dbReference type="Proteomes" id="UP001244341"/>
    </source>
</evidence>
<dbReference type="InterPro" id="IPR014718">
    <property type="entry name" value="GH-type_carb-bd"/>
</dbReference>
<dbReference type="PANTHER" id="PTHR10091">
    <property type="entry name" value="ALDOSE-1-EPIMERASE"/>
    <property type="match status" value="1"/>
</dbReference>
<dbReference type="Gene3D" id="2.70.98.10">
    <property type="match status" value="1"/>
</dbReference>
<evidence type="ECO:0000256" key="5">
    <source>
        <dbReference type="PIRNR" id="PIRNR005096"/>
    </source>
</evidence>
<dbReference type="PANTHER" id="PTHR10091:SF0">
    <property type="entry name" value="GALACTOSE MUTAROTASE"/>
    <property type="match status" value="1"/>
</dbReference>
<keyword evidence="7" id="KW-1185">Reference proteome</keyword>
<dbReference type="InterPro" id="IPR008183">
    <property type="entry name" value="Aldose_1/G6P_1-epimerase"/>
</dbReference>
<dbReference type="InterPro" id="IPR011013">
    <property type="entry name" value="Gal_mutarotase_sf_dom"/>
</dbReference>
<keyword evidence="3 5" id="KW-0413">Isomerase</keyword>
<dbReference type="InterPro" id="IPR047215">
    <property type="entry name" value="Galactose_mutarotase-like"/>
</dbReference>
<dbReference type="SUPFAM" id="SSF74650">
    <property type="entry name" value="Galactose mutarotase-like"/>
    <property type="match status" value="1"/>
</dbReference>
<dbReference type="Pfam" id="PF01263">
    <property type="entry name" value="Aldose_epim"/>
    <property type="match status" value="1"/>
</dbReference>
<gene>
    <name evidence="6" type="ORF">OEZ85_012572</name>
</gene>
<proteinExistence type="inferred from homology"/>
<organism evidence="6 7">
    <name type="scientific">Tetradesmus obliquus</name>
    <name type="common">Green alga</name>
    <name type="synonym">Acutodesmus obliquus</name>
    <dbReference type="NCBI Taxonomy" id="3088"/>
    <lineage>
        <taxon>Eukaryota</taxon>
        <taxon>Viridiplantae</taxon>
        <taxon>Chlorophyta</taxon>
        <taxon>core chlorophytes</taxon>
        <taxon>Chlorophyceae</taxon>
        <taxon>CS clade</taxon>
        <taxon>Sphaeropleales</taxon>
        <taxon>Scenedesmaceae</taxon>
        <taxon>Tetradesmus</taxon>
    </lineage>
</organism>
<dbReference type="PIRSF" id="PIRSF005096">
    <property type="entry name" value="GALM"/>
    <property type="match status" value="1"/>
</dbReference>
<dbReference type="EMBL" id="CP126214">
    <property type="protein sequence ID" value="WIA15817.1"/>
    <property type="molecule type" value="Genomic_DNA"/>
</dbReference>